<reference evidence="2 3" key="1">
    <citation type="submission" date="2022-07" db="EMBL/GenBank/DDBJ databases">
        <title>Fecal culturing of patients with breast cancer.</title>
        <authorList>
            <person name="Teng N.M.Y."/>
            <person name="Kiu R."/>
            <person name="Evans R."/>
            <person name="Baker D.J."/>
            <person name="Zenner C."/>
            <person name="Robinson S.D."/>
            <person name="Hall L.J."/>
        </authorList>
    </citation>
    <scope>NUCLEOTIDE SEQUENCE [LARGE SCALE GENOMIC DNA]</scope>
    <source>
        <strain evidence="2 3">LH1063</strain>
    </source>
</reference>
<dbReference type="SUPFAM" id="SSF53448">
    <property type="entry name" value="Nucleotide-diphospho-sugar transferases"/>
    <property type="match status" value="1"/>
</dbReference>
<dbReference type="PANTHER" id="PTHR22916:SF65">
    <property type="entry name" value="SLR1065 PROTEIN"/>
    <property type="match status" value="1"/>
</dbReference>
<gene>
    <name evidence="2" type="ORF">NMU02_12250</name>
</gene>
<feature type="domain" description="Glycosyltransferase 2-like" evidence="1">
    <location>
        <begin position="9"/>
        <end position="164"/>
    </location>
</feature>
<evidence type="ECO:0000259" key="1">
    <source>
        <dbReference type="Pfam" id="PF00535"/>
    </source>
</evidence>
<evidence type="ECO:0000313" key="2">
    <source>
        <dbReference type="EMBL" id="MCP9612862.1"/>
    </source>
</evidence>
<dbReference type="InterPro" id="IPR029044">
    <property type="entry name" value="Nucleotide-diphossugar_trans"/>
</dbReference>
<dbReference type="InterPro" id="IPR001173">
    <property type="entry name" value="Glyco_trans_2-like"/>
</dbReference>
<name>A0ABT1MJR6_9BACT</name>
<protein>
    <submittedName>
        <fullName evidence="2">Glycosyltransferase</fullName>
    </submittedName>
</protein>
<organism evidence="2 3">
    <name type="scientific">Coprobacter tertius</name>
    <dbReference type="NCBI Taxonomy" id="2944915"/>
    <lineage>
        <taxon>Bacteria</taxon>
        <taxon>Pseudomonadati</taxon>
        <taxon>Bacteroidota</taxon>
        <taxon>Bacteroidia</taxon>
        <taxon>Bacteroidales</taxon>
        <taxon>Barnesiellaceae</taxon>
        <taxon>Coprobacter</taxon>
    </lineage>
</organism>
<keyword evidence="3" id="KW-1185">Reference proteome</keyword>
<dbReference type="Proteomes" id="UP001205603">
    <property type="component" value="Unassembled WGS sequence"/>
</dbReference>
<comment type="caution">
    <text evidence="2">The sequence shown here is derived from an EMBL/GenBank/DDBJ whole genome shotgun (WGS) entry which is preliminary data.</text>
</comment>
<accession>A0ABT1MJR6</accession>
<dbReference type="CDD" id="cd06433">
    <property type="entry name" value="GT_2_WfgS_like"/>
    <property type="match status" value="1"/>
</dbReference>
<proteinExistence type="predicted"/>
<sequence>MNRNNPLVTIVTPSYNQGQFIEETIKSVLNQTYSPIQYILVDGGSTDNTMEIVEKYRDKINIIIHEKDEGQSDAINKGFKLAEGELVGWVNSDDILYPDCVENIVSLYSKKSDGSIYYGSLIDFIDNNSKKYKSVQLLVKDKNTLLKKDYSIIQQGSFYKKDYLKACGYIDKNIHYCMDLDLWLRLLQYGPIYHYNTKPIAAFRIWENTKTTKEWKPFIKEIRHTLYKYGANTWNYTILKTYKLNMILSLKSLLIK</sequence>
<dbReference type="Gene3D" id="3.90.550.10">
    <property type="entry name" value="Spore Coat Polysaccharide Biosynthesis Protein SpsA, Chain A"/>
    <property type="match status" value="1"/>
</dbReference>
<dbReference type="RefSeq" id="WP_255028233.1">
    <property type="nucleotide sequence ID" value="NZ_JANDHW010000015.1"/>
</dbReference>
<dbReference type="EMBL" id="JANDHW010000015">
    <property type="protein sequence ID" value="MCP9612862.1"/>
    <property type="molecule type" value="Genomic_DNA"/>
</dbReference>
<dbReference type="PANTHER" id="PTHR22916">
    <property type="entry name" value="GLYCOSYLTRANSFERASE"/>
    <property type="match status" value="1"/>
</dbReference>
<dbReference type="Pfam" id="PF00535">
    <property type="entry name" value="Glycos_transf_2"/>
    <property type="match status" value="1"/>
</dbReference>
<evidence type="ECO:0000313" key="3">
    <source>
        <dbReference type="Proteomes" id="UP001205603"/>
    </source>
</evidence>